<gene>
    <name evidence="4" type="ORF">HANVADRAFT_21487</name>
</gene>
<sequence length="314" mass="36032">MSEFSNTKFSGENYANGRPNYPPQLYDKLKAIYLQNKNATSIKEPILIDLGCGPGTATFQLQAADFLNNPRGKYIGIDPSLKMIEAAEKQQLIISKESNIEFKIGSELDFGKDFVDNSNVAVITSVQCCHWFNFPAFLANAYKILSKSKGNLFMYGYINTRILEYPELDGIIDDLDKGFETGFGAYWDQPGRKYLSDLLTDDFFIKSLEQSDFKNVSVSRYTTKSDRNPLVLLDNDEITDKPHYYLHKRATIKHFREYVTTWSAYNRCRREKGDEFADKLIDDCFNKFFKTIPGLSYDSEVNLVWNTYVISANC</sequence>
<feature type="domain" description="Methyltransferase" evidence="3">
    <location>
        <begin position="47"/>
        <end position="149"/>
    </location>
</feature>
<keyword evidence="2" id="KW-0808">Transferase</keyword>
<keyword evidence="5" id="KW-1185">Reference proteome</keyword>
<reference evidence="5" key="1">
    <citation type="journal article" date="2016" name="Proc. Natl. Acad. Sci. U.S.A.">
        <title>Comparative genomics of biotechnologically important yeasts.</title>
        <authorList>
            <person name="Riley R."/>
            <person name="Haridas S."/>
            <person name="Wolfe K.H."/>
            <person name="Lopes M.R."/>
            <person name="Hittinger C.T."/>
            <person name="Goeker M."/>
            <person name="Salamov A.A."/>
            <person name="Wisecaver J.H."/>
            <person name="Long T.M."/>
            <person name="Calvey C.H."/>
            <person name="Aerts A.L."/>
            <person name="Barry K.W."/>
            <person name="Choi C."/>
            <person name="Clum A."/>
            <person name="Coughlan A.Y."/>
            <person name="Deshpande S."/>
            <person name="Douglass A.P."/>
            <person name="Hanson S.J."/>
            <person name="Klenk H.-P."/>
            <person name="LaButti K.M."/>
            <person name="Lapidus A."/>
            <person name="Lindquist E.A."/>
            <person name="Lipzen A.M."/>
            <person name="Meier-Kolthoff J.P."/>
            <person name="Ohm R.A."/>
            <person name="Otillar R.P."/>
            <person name="Pangilinan J.L."/>
            <person name="Peng Y."/>
            <person name="Rokas A."/>
            <person name="Rosa C.A."/>
            <person name="Scheuner C."/>
            <person name="Sibirny A.A."/>
            <person name="Slot J.C."/>
            <person name="Stielow J.B."/>
            <person name="Sun H."/>
            <person name="Kurtzman C.P."/>
            <person name="Blackwell M."/>
            <person name="Grigoriev I.V."/>
            <person name="Jeffries T.W."/>
        </authorList>
    </citation>
    <scope>NUCLEOTIDE SEQUENCE [LARGE SCALE GENOMIC DNA]</scope>
    <source>
        <strain evidence="5">NRRL Y-1626</strain>
    </source>
</reference>
<proteinExistence type="predicted"/>
<evidence type="ECO:0000256" key="2">
    <source>
        <dbReference type="ARBA" id="ARBA00022679"/>
    </source>
</evidence>
<dbReference type="Pfam" id="PF13847">
    <property type="entry name" value="Methyltransf_31"/>
    <property type="match status" value="1"/>
</dbReference>
<name>A0A1B7TIH6_9ASCO</name>
<dbReference type="GO" id="GO:0032259">
    <property type="term" value="P:methylation"/>
    <property type="evidence" value="ECO:0007669"/>
    <property type="project" value="UniProtKB-KW"/>
</dbReference>
<accession>A0A1B7TIH6</accession>
<dbReference type="EMBL" id="LXPE01000003">
    <property type="protein sequence ID" value="OBA28539.1"/>
    <property type="molecule type" value="Genomic_DNA"/>
</dbReference>
<evidence type="ECO:0000256" key="1">
    <source>
        <dbReference type="ARBA" id="ARBA00022603"/>
    </source>
</evidence>
<organism evidence="4 5">
    <name type="scientific">Hanseniaspora valbyensis NRRL Y-1626</name>
    <dbReference type="NCBI Taxonomy" id="766949"/>
    <lineage>
        <taxon>Eukaryota</taxon>
        <taxon>Fungi</taxon>
        <taxon>Dikarya</taxon>
        <taxon>Ascomycota</taxon>
        <taxon>Saccharomycotina</taxon>
        <taxon>Saccharomycetes</taxon>
        <taxon>Saccharomycodales</taxon>
        <taxon>Saccharomycodaceae</taxon>
        <taxon>Hanseniaspora</taxon>
    </lineage>
</organism>
<keyword evidence="1" id="KW-0489">Methyltransferase</keyword>
<protein>
    <recommendedName>
        <fullName evidence="3">Methyltransferase domain-containing protein</fullName>
    </recommendedName>
</protein>
<comment type="caution">
    <text evidence="4">The sequence shown here is derived from an EMBL/GenBank/DDBJ whole genome shotgun (WGS) entry which is preliminary data.</text>
</comment>
<dbReference type="Gene3D" id="3.40.50.150">
    <property type="entry name" value="Vaccinia Virus protein VP39"/>
    <property type="match status" value="1"/>
</dbReference>
<evidence type="ECO:0000259" key="3">
    <source>
        <dbReference type="Pfam" id="PF13847"/>
    </source>
</evidence>
<dbReference type="SUPFAM" id="SSF53335">
    <property type="entry name" value="S-adenosyl-L-methionine-dependent methyltransferases"/>
    <property type="match status" value="1"/>
</dbReference>
<evidence type="ECO:0000313" key="4">
    <source>
        <dbReference type="EMBL" id="OBA28539.1"/>
    </source>
</evidence>
<dbReference type="InterPro" id="IPR025714">
    <property type="entry name" value="Methyltranfer_dom"/>
</dbReference>
<dbReference type="CDD" id="cd02440">
    <property type="entry name" value="AdoMet_MTases"/>
    <property type="match status" value="1"/>
</dbReference>
<evidence type="ECO:0000313" key="5">
    <source>
        <dbReference type="Proteomes" id="UP000092321"/>
    </source>
</evidence>
<dbReference type="AlphaFoldDB" id="A0A1B7TIH6"/>
<dbReference type="PANTHER" id="PTHR44942:SF4">
    <property type="entry name" value="METHYLTRANSFERASE TYPE 11 DOMAIN-CONTAINING PROTEIN"/>
    <property type="match status" value="1"/>
</dbReference>
<dbReference type="Proteomes" id="UP000092321">
    <property type="component" value="Unassembled WGS sequence"/>
</dbReference>
<dbReference type="InterPro" id="IPR029063">
    <property type="entry name" value="SAM-dependent_MTases_sf"/>
</dbReference>
<dbReference type="OrthoDB" id="3970735at2759"/>
<dbReference type="GO" id="GO:0008168">
    <property type="term" value="F:methyltransferase activity"/>
    <property type="evidence" value="ECO:0007669"/>
    <property type="project" value="UniProtKB-KW"/>
</dbReference>
<dbReference type="PANTHER" id="PTHR44942">
    <property type="entry name" value="METHYLTRANSF_11 DOMAIN-CONTAINING PROTEIN"/>
    <property type="match status" value="1"/>
</dbReference>
<dbReference type="InterPro" id="IPR051052">
    <property type="entry name" value="Diverse_substrate_MTase"/>
</dbReference>